<dbReference type="Proteomes" id="UP000753802">
    <property type="component" value="Unassembled WGS sequence"/>
</dbReference>
<protein>
    <submittedName>
        <fullName evidence="2">CcmD family protein</fullName>
    </submittedName>
</protein>
<sequence length="63" mass="7075">MFLFAFTAATTQAQETVANPENADLMRSNGKLYVVVAVVVTILIGLFFYVYSLDRKISKLEKK</sequence>
<comment type="caution">
    <text evidence="2">The sequence shown here is derived from an EMBL/GenBank/DDBJ whole genome shotgun (WGS) entry which is preliminary data.</text>
</comment>
<gene>
    <name evidence="2" type="ORF">GWC95_13770</name>
</gene>
<dbReference type="Pfam" id="PF20077">
    <property type="entry name" value="CcmD_alt"/>
    <property type="match status" value="1"/>
</dbReference>
<keyword evidence="1" id="KW-0472">Membrane</keyword>
<keyword evidence="1" id="KW-1133">Transmembrane helix</keyword>
<name>A0ABW9ZZ46_9BACT</name>
<evidence type="ECO:0000313" key="2">
    <source>
        <dbReference type="EMBL" id="NCI50997.1"/>
    </source>
</evidence>
<proteinExistence type="predicted"/>
<keyword evidence="1" id="KW-0812">Transmembrane</keyword>
<reference evidence="2 3" key="1">
    <citation type="submission" date="2020-01" db="EMBL/GenBank/DDBJ databases">
        <title>Genome analysis.</title>
        <authorList>
            <person name="Wu S."/>
            <person name="Wang G."/>
        </authorList>
    </citation>
    <scope>NUCLEOTIDE SEQUENCE [LARGE SCALE GENOMIC DNA]</scope>
    <source>
        <strain evidence="2 3">SYL130</strain>
    </source>
</reference>
<feature type="transmembrane region" description="Helical" evidence="1">
    <location>
        <begin position="32"/>
        <end position="53"/>
    </location>
</feature>
<keyword evidence="3" id="KW-1185">Reference proteome</keyword>
<accession>A0ABW9ZZ46</accession>
<dbReference type="EMBL" id="JAACJS010000015">
    <property type="protein sequence ID" value="NCI50997.1"/>
    <property type="molecule type" value="Genomic_DNA"/>
</dbReference>
<evidence type="ECO:0000256" key="1">
    <source>
        <dbReference type="SAM" id="Phobius"/>
    </source>
</evidence>
<evidence type="ECO:0000313" key="3">
    <source>
        <dbReference type="Proteomes" id="UP000753802"/>
    </source>
</evidence>
<organism evidence="2 3">
    <name type="scientific">Sediminibacterium roseum</name>
    <dbReference type="NCBI Taxonomy" id="1978412"/>
    <lineage>
        <taxon>Bacteria</taxon>
        <taxon>Pseudomonadati</taxon>
        <taxon>Bacteroidota</taxon>
        <taxon>Chitinophagia</taxon>
        <taxon>Chitinophagales</taxon>
        <taxon>Chitinophagaceae</taxon>
        <taxon>Sediminibacterium</taxon>
    </lineage>
</organism>